<dbReference type="Gene3D" id="3.60.15.10">
    <property type="entry name" value="Ribonuclease Z/Hydroxyacylglutathione hydrolase-like"/>
    <property type="match status" value="1"/>
</dbReference>
<evidence type="ECO:0000256" key="1">
    <source>
        <dbReference type="ARBA" id="ARBA00005250"/>
    </source>
</evidence>
<organism evidence="4 5">
    <name type="scientific">Salinimonas sediminis</name>
    <dbReference type="NCBI Taxonomy" id="2303538"/>
    <lineage>
        <taxon>Bacteria</taxon>
        <taxon>Pseudomonadati</taxon>
        <taxon>Pseudomonadota</taxon>
        <taxon>Gammaproteobacteria</taxon>
        <taxon>Alteromonadales</taxon>
        <taxon>Alteromonadaceae</taxon>
        <taxon>Alteromonas/Salinimonas group</taxon>
        <taxon>Salinimonas</taxon>
    </lineage>
</organism>
<dbReference type="KEGG" id="salm:D0Y50_16240"/>
<reference evidence="4 5" key="1">
    <citation type="submission" date="2018-08" db="EMBL/GenBank/DDBJ databases">
        <title>Salinimonas sediminis sp. nov., a piezophilic bacterium isolated from a deep-sea sediment sample from the New Britain Trench.</title>
        <authorList>
            <person name="Cao J."/>
        </authorList>
    </citation>
    <scope>NUCLEOTIDE SEQUENCE [LARGE SCALE GENOMIC DNA]</scope>
    <source>
        <strain evidence="4 5">N102</strain>
    </source>
</reference>
<keyword evidence="5" id="KW-1185">Reference proteome</keyword>
<gene>
    <name evidence="4" type="ORF">D0Y50_16240</name>
</gene>
<dbReference type="EMBL" id="CP031769">
    <property type="protein sequence ID" value="AXR07773.1"/>
    <property type="molecule type" value="Genomic_DNA"/>
</dbReference>
<dbReference type="InterPro" id="IPR050855">
    <property type="entry name" value="NDM-1-like"/>
</dbReference>
<accession>A0A346NQG6</accession>
<proteinExistence type="inferred from homology"/>
<dbReference type="GO" id="GO:0016787">
    <property type="term" value="F:hydrolase activity"/>
    <property type="evidence" value="ECO:0007669"/>
    <property type="project" value="UniProtKB-KW"/>
</dbReference>
<feature type="chain" id="PRO_5017023042" evidence="2">
    <location>
        <begin position="23"/>
        <end position="286"/>
    </location>
</feature>
<evidence type="ECO:0000256" key="2">
    <source>
        <dbReference type="SAM" id="SignalP"/>
    </source>
</evidence>
<evidence type="ECO:0000313" key="4">
    <source>
        <dbReference type="EMBL" id="AXR07773.1"/>
    </source>
</evidence>
<keyword evidence="2" id="KW-0732">Signal</keyword>
<evidence type="ECO:0000259" key="3">
    <source>
        <dbReference type="SMART" id="SM00849"/>
    </source>
</evidence>
<dbReference type="PANTHER" id="PTHR42951">
    <property type="entry name" value="METALLO-BETA-LACTAMASE DOMAIN-CONTAINING"/>
    <property type="match status" value="1"/>
</dbReference>
<dbReference type="InterPro" id="IPR036866">
    <property type="entry name" value="RibonucZ/Hydroxyglut_hydro"/>
</dbReference>
<dbReference type="OrthoDB" id="9769598at2"/>
<feature type="domain" description="Metallo-beta-lactamase" evidence="3">
    <location>
        <begin position="47"/>
        <end position="221"/>
    </location>
</feature>
<dbReference type="PANTHER" id="PTHR42951:SF4">
    <property type="entry name" value="ACYL-COENZYME A THIOESTERASE MBLAC2"/>
    <property type="match status" value="1"/>
</dbReference>
<dbReference type="AlphaFoldDB" id="A0A346NQG6"/>
<comment type="similarity">
    <text evidence="1">Belongs to the metallo-beta-lactamase superfamily. Class-B beta-lactamase family.</text>
</comment>
<name>A0A346NQG6_9ALTE</name>
<protein>
    <submittedName>
        <fullName evidence="4">MBL fold metallo-hydrolase</fullName>
    </submittedName>
</protein>
<dbReference type="SUPFAM" id="SSF56281">
    <property type="entry name" value="Metallo-hydrolase/oxidoreductase"/>
    <property type="match status" value="1"/>
</dbReference>
<dbReference type="RefSeq" id="WP_117317990.1">
    <property type="nucleotide sequence ID" value="NZ_CP031769.1"/>
</dbReference>
<keyword evidence="4" id="KW-0378">Hydrolase</keyword>
<dbReference type="CDD" id="cd16282">
    <property type="entry name" value="metallo-hydrolase-like_MBL-fold"/>
    <property type="match status" value="1"/>
</dbReference>
<sequence length="286" mass="31378">MKTGRIMSLAVLALTIHTSVHAQGKFDDVQIKDTPLRGAVHMLQGAGGNIGVSAGKDGVLIIDDEFEPLADKISAALGELGNASPKFIINTHFHGDHTGANAWFSQHADSTIVAHDNVRVRLAKDSEVKPAALPVITYADGIKMHFNGETLHIMHLAAGHTDGDSAVWFEEPNVLHTGDLFFNERFPFIDLASGGTVDGYIRSVKQLIEKTNDKTIIVPGHGPLAKKADYETFLEMIEQTKAYVDKHKAQGATAQEIVDKGLEEKWASWQWDFITQEKWINTLYNG</sequence>
<dbReference type="Proteomes" id="UP000262073">
    <property type="component" value="Chromosome"/>
</dbReference>
<dbReference type="SMART" id="SM00849">
    <property type="entry name" value="Lactamase_B"/>
    <property type="match status" value="1"/>
</dbReference>
<evidence type="ECO:0000313" key="5">
    <source>
        <dbReference type="Proteomes" id="UP000262073"/>
    </source>
</evidence>
<dbReference type="Pfam" id="PF00753">
    <property type="entry name" value="Lactamase_B"/>
    <property type="match status" value="1"/>
</dbReference>
<dbReference type="GO" id="GO:0017001">
    <property type="term" value="P:antibiotic catabolic process"/>
    <property type="evidence" value="ECO:0007669"/>
    <property type="project" value="UniProtKB-ARBA"/>
</dbReference>
<feature type="signal peptide" evidence="2">
    <location>
        <begin position="1"/>
        <end position="22"/>
    </location>
</feature>
<dbReference type="InterPro" id="IPR001279">
    <property type="entry name" value="Metallo-B-lactamas"/>
</dbReference>